<feature type="region of interest" description="Disordered" evidence="1">
    <location>
        <begin position="1"/>
        <end position="54"/>
    </location>
</feature>
<keyword evidence="3" id="KW-1185">Reference proteome</keyword>
<comment type="caution">
    <text evidence="2">The sequence shown here is derived from an EMBL/GenBank/DDBJ whole genome shotgun (WGS) entry which is preliminary data.</text>
</comment>
<dbReference type="Proteomes" id="UP001172155">
    <property type="component" value="Unassembled WGS sequence"/>
</dbReference>
<evidence type="ECO:0000313" key="2">
    <source>
        <dbReference type="EMBL" id="KAK0751429.1"/>
    </source>
</evidence>
<accession>A0AA40F571</accession>
<dbReference type="EMBL" id="JAUKUD010000002">
    <property type="protein sequence ID" value="KAK0751429.1"/>
    <property type="molecule type" value="Genomic_DNA"/>
</dbReference>
<evidence type="ECO:0000313" key="3">
    <source>
        <dbReference type="Proteomes" id="UP001172155"/>
    </source>
</evidence>
<evidence type="ECO:0000256" key="1">
    <source>
        <dbReference type="SAM" id="MobiDB-lite"/>
    </source>
</evidence>
<sequence>MLSPPTEITPGPNGTEGGQRPPARRATRNSITRRALPGAVQWRTNQSSPPLRSGLGAPLAALPCPGVLVLLEFHPPPCAVAFSPWPGSGTAPGGTSAMICSFFGSR</sequence>
<name>A0AA40F571_9PEZI</name>
<dbReference type="AlphaFoldDB" id="A0AA40F571"/>
<organism evidence="2 3">
    <name type="scientific">Schizothecium vesticola</name>
    <dbReference type="NCBI Taxonomy" id="314040"/>
    <lineage>
        <taxon>Eukaryota</taxon>
        <taxon>Fungi</taxon>
        <taxon>Dikarya</taxon>
        <taxon>Ascomycota</taxon>
        <taxon>Pezizomycotina</taxon>
        <taxon>Sordariomycetes</taxon>
        <taxon>Sordariomycetidae</taxon>
        <taxon>Sordariales</taxon>
        <taxon>Schizotheciaceae</taxon>
        <taxon>Schizothecium</taxon>
    </lineage>
</organism>
<proteinExistence type="predicted"/>
<reference evidence="2" key="1">
    <citation type="submission" date="2023-06" db="EMBL/GenBank/DDBJ databases">
        <title>Genome-scale phylogeny and comparative genomics of the fungal order Sordariales.</title>
        <authorList>
            <consortium name="Lawrence Berkeley National Laboratory"/>
            <person name="Hensen N."/>
            <person name="Bonometti L."/>
            <person name="Westerberg I."/>
            <person name="Brannstrom I.O."/>
            <person name="Guillou S."/>
            <person name="Cros-Aarteil S."/>
            <person name="Calhoun S."/>
            <person name="Haridas S."/>
            <person name="Kuo A."/>
            <person name="Mondo S."/>
            <person name="Pangilinan J."/>
            <person name="Riley R."/>
            <person name="LaButti K."/>
            <person name="Andreopoulos B."/>
            <person name="Lipzen A."/>
            <person name="Chen C."/>
            <person name="Yanf M."/>
            <person name="Daum C."/>
            <person name="Ng V."/>
            <person name="Clum A."/>
            <person name="Steindorff A."/>
            <person name="Ohm R."/>
            <person name="Martin F."/>
            <person name="Silar P."/>
            <person name="Natvig D."/>
            <person name="Lalanne C."/>
            <person name="Gautier V."/>
            <person name="Ament-velasquez S.L."/>
            <person name="Kruys A."/>
            <person name="Hutchinson M.I."/>
            <person name="Powell A.J."/>
            <person name="Barry K."/>
            <person name="Miller A.N."/>
            <person name="Grigoriev I.V."/>
            <person name="Debuchy R."/>
            <person name="Gladieux P."/>
            <person name="Thoren M.H."/>
            <person name="Johannesson H."/>
        </authorList>
    </citation>
    <scope>NUCLEOTIDE SEQUENCE</scope>
    <source>
        <strain evidence="2">SMH3187-1</strain>
    </source>
</reference>
<protein>
    <submittedName>
        <fullName evidence="2">Uncharacterized protein</fullName>
    </submittedName>
</protein>
<gene>
    <name evidence="2" type="ORF">B0T18DRAFT_402483</name>
</gene>